<organism evidence="3">
    <name type="scientific">Sesamum angustifolium</name>
    <dbReference type="NCBI Taxonomy" id="2727405"/>
    <lineage>
        <taxon>Eukaryota</taxon>
        <taxon>Viridiplantae</taxon>
        <taxon>Streptophyta</taxon>
        <taxon>Embryophyta</taxon>
        <taxon>Tracheophyta</taxon>
        <taxon>Spermatophyta</taxon>
        <taxon>Magnoliopsida</taxon>
        <taxon>eudicotyledons</taxon>
        <taxon>Gunneridae</taxon>
        <taxon>Pentapetalae</taxon>
        <taxon>asterids</taxon>
        <taxon>lamiids</taxon>
        <taxon>Lamiales</taxon>
        <taxon>Pedaliaceae</taxon>
        <taxon>Sesamum</taxon>
    </lineage>
</organism>
<feature type="domain" description="Reverse transcriptase Ty1/copia-type" evidence="1">
    <location>
        <begin position="335"/>
        <end position="426"/>
    </location>
</feature>
<reference evidence="3" key="1">
    <citation type="submission" date="2020-06" db="EMBL/GenBank/DDBJ databases">
        <authorList>
            <person name="Li T."/>
            <person name="Hu X."/>
            <person name="Zhang T."/>
            <person name="Song X."/>
            <person name="Zhang H."/>
            <person name="Dai N."/>
            <person name="Sheng W."/>
            <person name="Hou X."/>
            <person name="Wei L."/>
        </authorList>
    </citation>
    <scope>NUCLEOTIDE SEQUENCE</scope>
    <source>
        <strain evidence="3">G01</strain>
        <tissue evidence="3">Leaf</tissue>
    </source>
</reference>
<dbReference type="PANTHER" id="PTHR11439">
    <property type="entry name" value="GAG-POL-RELATED RETROTRANSPOSON"/>
    <property type="match status" value="1"/>
</dbReference>
<dbReference type="EMBL" id="JACGWK010000001">
    <property type="protein sequence ID" value="KAL0381419.1"/>
    <property type="molecule type" value="Genomic_DNA"/>
</dbReference>
<proteinExistence type="predicted"/>
<dbReference type="PANTHER" id="PTHR11439:SF511">
    <property type="match status" value="1"/>
</dbReference>
<evidence type="ECO:0000259" key="1">
    <source>
        <dbReference type="Pfam" id="PF07727"/>
    </source>
</evidence>
<accession>A0AAW2RN18</accession>
<dbReference type="InterPro" id="IPR013103">
    <property type="entry name" value="RVT_2"/>
</dbReference>
<sequence length="517" mass="57143">MASQTTGAAIGVETTAATGTVVDANAQYEKDVLCLHPSHHPGMTLTSMPLDGTNYLVWSRGVYVSLGVKLKLGFIDGTFPRPEAGIASFAQWRRVDLMDLQAKYGSSNGPMIYQIRRDISSVSQGTLSVTAYFTKKKKGRTGRNFAANVGDKIEIDSANKGDINSLVSKLLKLVKTNNMPADLVTINFANYVHHDDEFADFVVNLISVSQLCNSNAISCFLFSITLSSAGPALSPFLYADQLEPRSFVEAMKHSQWLEAMDVDRYKERLVAKGYNQIEGVDYTESFSPVANAVTVQIFLSIASARHLSIQQLDINNAFLHGHLDEDLYMSLHDYCLFMKDTAHGMMFLLVYVDDIIVTGPSLPLIQEVKDYLHNLFTIKDIGHARYFLGLEIARGSASIYVAQTKYIMDIITDTGLQNAKGVSTPFPHGLKLVADNGALLSTPDSYRCLVGRLLYLSFTRPDVSHSVQQLSQYLQHLRESHWAAALHVVKYLKGCPSQGFLFPSTNSFKLQAFCDAD</sequence>
<reference evidence="3" key="2">
    <citation type="journal article" date="2024" name="Plant">
        <title>Genomic evolution and insights into agronomic trait innovations of Sesamum species.</title>
        <authorList>
            <person name="Miao H."/>
            <person name="Wang L."/>
            <person name="Qu L."/>
            <person name="Liu H."/>
            <person name="Sun Y."/>
            <person name="Le M."/>
            <person name="Wang Q."/>
            <person name="Wei S."/>
            <person name="Zheng Y."/>
            <person name="Lin W."/>
            <person name="Duan Y."/>
            <person name="Cao H."/>
            <person name="Xiong S."/>
            <person name="Wang X."/>
            <person name="Wei L."/>
            <person name="Li C."/>
            <person name="Ma Q."/>
            <person name="Ju M."/>
            <person name="Zhao R."/>
            <person name="Li G."/>
            <person name="Mu C."/>
            <person name="Tian Q."/>
            <person name="Mei H."/>
            <person name="Zhang T."/>
            <person name="Gao T."/>
            <person name="Zhang H."/>
        </authorList>
    </citation>
    <scope>NUCLEOTIDE SEQUENCE</scope>
    <source>
        <strain evidence="3">G01</strain>
    </source>
</reference>
<name>A0AAW2RN18_9LAMI</name>
<protein>
    <submittedName>
        <fullName evidence="3">Retrovirus-related Pol polyprotein from transposon RE2</fullName>
    </submittedName>
</protein>
<dbReference type="AlphaFoldDB" id="A0AAW2RN18"/>
<feature type="domain" description="Retrotransposon Copia-like N-terminal" evidence="2">
    <location>
        <begin position="36"/>
        <end position="83"/>
    </location>
</feature>
<dbReference type="Pfam" id="PF14244">
    <property type="entry name" value="Retrotran_gag_3"/>
    <property type="match status" value="1"/>
</dbReference>
<dbReference type="InterPro" id="IPR029472">
    <property type="entry name" value="Copia-like_N"/>
</dbReference>
<evidence type="ECO:0000313" key="3">
    <source>
        <dbReference type="EMBL" id="KAL0381419.1"/>
    </source>
</evidence>
<dbReference type="Pfam" id="PF07727">
    <property type="entry name" value="RVT_2"/>
    <property type="match status" value="2"/>
</dbReference>
<gene>
    <name evidence="3" type="ORF">Sangu_0206200</name>
</gene>
<dbReference type="InterPro" id="IPR043502">
    <property type="entry name" value="DNA/RNA_pol_sf"/>
</dbReference>
<dbReference type="SUPFAM" id="SSF56672">
    <property type="entry name" value="DNA/RNA polymerases"/>
    <property type="match status" value="1"/>
</dbReference>
<feature type="domain" description="Reverse transcriptase Ty1/copia-type" evidence="1">
    <location>
        <begin position="258"/>
        <end position="330"/>
    </location>
</feature>
<comment type="caution">
    <text evidence="3">The sequence shown here is derived from an EMBL/GenBank/DDBJ whole genome shotgun (WGS) entry which is preliminary data.</text>
</comment>
<evidence type="ECO:0000259" key="2">
    <source>
        <dbReference type="Pfam" id="PF14244"/>
    </source>
</evidence>